<feature type="transmembrane region" description="Helical" evidence="12">
    <location>
        <begin position="149"/>
        <end position="172"/>
    </location>
</feature>
<dbReference type="InterPro" id="IPR008250">
    <property type="entry name" value="ATPase_P-typ_transduc_dom_A_sf"/>
</dbReference>
<dbReference type="GO" id="GO:0012505">
    <property type="term" value="C:endomembrane system"/>
    <property type="evidence" value="ECO:0007669"/>
    <property type="project" value="UniProtKB-SubCell"/>
</dbReference>
<dbReference type="InterPro" id="IPR006121">
    <property type="entry name" value="HMA_dom"/>
</dbReference>
<sequence>MQKKKVFPVTGLGCAACAARVNKVLNACEGVQEANVNYASATALVCYDDSKCSPETLRKAVEDAGYGLIVEEEDAEEDAEADRVRQYKALRRQTFGAAALAVPVFVLGMFFMDLRWGHWVSFALSTVVVFVFGRRFFISTFRQLRHGAVNMDTLVASSTGVAWLFSTFNLLFPEFWRSRGIEPHLYYEAASVIIAFILIGRLLEARAKHKTTGAIRALMGLQPKTVTVVADDGAEKEVPVQWARVGDTIAVRPGERVALDGTVVSGESYVDESMLSGEPVPVLKQSGAKVYAGTINQRGAFRFKADKTGGDTMLSQIIRMVQDAQGSKAPVQNLVDRIASVFVPVIMSIAVLVFAAWWIFAPEDGFIHGLLSMITVLIIACPCALGLATPTAIIVGIGKGARNGILIKDAASLEVACKVDTAVVDKTGTVTEGHPEVVEQYWAAGTDDFSRQVLASLEKLSEHPLAEAVVDALALDADVEISGFGNVPGKGVCGTVDGVSYMAGSQALLETGSVSIPDEFVRKAMEWQSQARTVIWFASGTAVLAVLAVTDRIRGTSAAAVAKLREMGIRTVMLTGDNAVSAEAVARAAGIDEFRAGVLPQDKAAFVKELQDAGHKVAMVGDGINDSAALAQADLSVAMGGGSDIAIDTAMVTILSSDLMKVPEAVRLSQLTVRTVRQNLFWAFIYNIIAVPVAAGVLYPINGFLLNPMIGGAAMALSSVSVVTNSLRLRRRK</sequence>
<dbReference type="SFLD" id="SFLDG00002">
    <property type="entry name" value="C1.7:_P-type_atpase_like"/>
    <property type="match status" value="1"/>
</dbReference>
<feature type="transmembrane region" description="Helical" evidence="12">
    <location>
        <begin position="95"/>
        <end position="112"/>
    </location>
</feature>
<dbReference type="GO" id="GO:0005886">
    <property type="term" value="C:plasma membrane"/>
    <property type="evidence" value="ECO:0007669"/>
    <property type="project" value="UniProtKB-SubCell"/>
</dbReference>
<dbReference type="AlphaFoldDB" id="A0A9D2GQR9"/>
<dbReference type="InterPro" id="IPR023298">
    <property type="entry name" value="ATPase_P-typ_TM_dom_sf"/>
</dbReference>
<dbReference type="SUPFAM" id="SSF81653">
    <property type="entry name" value="Calcium ATPase, transduction domain A"/>
    <property type="match status" value="1"/>
</dbReference>
<comment type="subcellular location">
    <subcellularLocation>
        <location evidence="12">Cell membrane</location>
    </subcellularLocation>
    <subcellularLocation>
        <location evidence="1">Endomembrane system</location>
        <topology evidence="1">Multi-pass membrane protein</topology>
    </subcellularLocation>
</comment>
<dbReference type="Gene3D" id="3.30.70.100">
    <property type="match status" value="1"/>
</dbReference>
<dbReference type="Gene3D" id="3.40.50.1000">
    <property type="entry name" value="HAD superfamily/HAD-like"/>
    <property type="match status" value="1"/>
</dbReference>
<dbReference type="SUPFAM" id="SSF56784">
    <property type="entry name" value="HAD-like"/>
    <property type="match status" value="1"/>
</dbReference>
<keyword evidence="9 12" id="KW-0472">Membrane</keyword>
<dbReference type="NCBIfam" id="TIGR01511">
    <property type="entry name" value="ATPase-IB1_Cu"/>
    <property type="match status" value="1"/>
</dbReference>
<feature type="transmembrane region" description="Helical" evidence="12">
    <location>
        <begin position="705"/>
        <end position="727"/>
    </location>
</feature>
<feature type="transmembrane region" description="Helical" evidence="12">
    <location>
        <begin position="118"/>
        <end position="137"/>
    </location>
</feature>
<dbReference type="InterPro" id="IPR001757">
    <property type="entry name" value="P_typ_ATPase"/>
</dbReference>
<dbReference type="PANTHER" id="PTHR43520:SF8">
    <property type="entry name" value="P-TYPE CU(+) TRANSPORTER"/>
    <property type="match status" value="1"/>
</dbReference>
<dbReference type="SUPFAM" id="SSF81665">
    <property type="entry name" value="Calcium ATPase, transmembrane domain M"/>
    <property type="match status" value="1"/>
</dbReference>
<keyword evidence="12" id="KW-1003">Cell membrane</keyword>
<evidence type="ECO:0000259" key="13">
    <source>
        <dbReference type="PROSITE" id="PS50846"/>
    </source>
</evidence>
<dbReference type="InterPro" id="IPR018303">
    <property type="entry name" value="ATPase_P-typ_P_site"/>
</dbReference>
<dbReference type="Gene3D" id="2.70.150.10">
    <property type="entry name" value="Calcium-transporting ATPase, cytoplasmic transduction domain A"/>
    <property type="match status" value="1"/>
</dbReference>
<dbReference type="GO" id="GO:0005524">
    <property type="term" value="F:ATP binding"/>
    <property type="evidence" value="ECO:0007669"/>
    <property type="project" value="UniProtKB-UniRule"/>
</dbReference>
<evidence type="ECO:0000256" key="8">
    <source>
        <dbReference type="ARBA" id="ARBA00022989"/>
    </source>
</evidence>
<dbReference type="EMBL" id="DXAW01000079">
    <property type="protein sequence ID" value="HIZ85643.1"/>
    <property type="molecule type" value="Genomic_DNA"/>
</dbReference>
<name>A0A9D2GQR9_9BACT</name>
<dbReference type="InterPro" id="IPR023214">
    <property type="entry name" value="HAD_sf"/>
</dbReference>
<comment type="similarity">
    <text evidence="2 12">Belongs to the cation transport ATPase (P-type) (TC 3.A.3) family. Type IB subfamily.</text>
</comment>
<evidence type="ECO:0000256" key="3">
    <source>
        <dbReference type="ARBA" id="ARBA00022692"/>
    </source>
</evidence>
<feature type="domain" description="HMA" evidence="13">
    <location>
        <begin position="3"/>
        <end position="69"/>
    </location>
</feature>
<comment type="catalytic activity">
    <reaction evidence="11">
        <text>Cu(2+)(in) + ATP + H2O = Cu(2+)(out) + ADP + phosphate + H(+)</text>
        <dbReference type="Rhea" id="RHEA:10376"/>
        <dbReference type="ChEBI" id="CHEBI:15377"/>
        <dbReference type="ChEBI" id="CHEBI:15378"/>
        <dbReference type="ChEBI" id="CHEBI:29036"/>
        <dbReference type="ChEBI" id="CHEBI:30616"/>
        <dbReference type="ChEBI" id="CHEBI:43474"/>
        <dbReference type="ChEBI" id="CHEBI:456216"/>
        <dbReference type="EC" id="7.2.2.9"/>
    </reaction>
</comment>
<evidence type="ECO:0000256" key="4">
    <source>
        <dbReference type="ARBA" id="ARBA00022723"/>
    </source>
</evidence>
<dbReference type="Pfam" id="PF00702">
    <property type="entry name" value="Hydrolase"/>
    <property type="match status" value="1"/>
</dbReference>
<keyword evidence="3 12" id="KW-0812">Transmembrane</keyword>
<dbReference type="Proteomes" id="UP000824115">
    <property type="component" value="Unassembled WGS sequence"/>
</dbReference>
<reference evidence="14" key="2">
    <citation type="submission" date="2021-04" db="EMBL/GenBank/DDBJ databases">
        <authorList>
            <person name="Gilroy R."/>
        </authorList>
    </citation>
    <scope>NUCLEOTIDE SEQUENCE</scope>
    <source>
        <strain evidence="14">Gambia16-554</strain>
    </source>
</reference>
<keyword evidence="6 12" id="KW-0067">ATP-binding</keyword>
<dbReference type="CDD" id="cd02094">
    <property type="entry name" value="P-type_ATPase_Cu-like"/>
    <property type="match status" value="1"/>
</dbReference>
<dbReference type="GO" id="GO:0043682">
    <property type="term" value="F:P-type divalent copper transporter activity"/>
    <property type="evidence" value="ECO:0007669"/>
    <property type="project" value="UniProtKB-EC"/>
</dbReference>
<dbReference type="GO" id="GO:0055070">
    <property type="term" value="P:copper ion homeostasis"/>
    <property type="evidence" value="ECO:0007669"/>
    <property type="project" value="TreeGrafter"/>
</dbReference>
<dbReference type="PANTHER" id="PTHR43520">
    <property type="entry name" value="ATP7, ISOFORM B"/>
    <property type="match status" value="1"/>
</dbReference>
<evidence type="ECO:0000256" key="5">
    <source>
        <dbReference type="ARBA" id="ARBA00022741"/>
    </source>
</evidence>
<feature type="transmembrane region" description="Helical" evidence="12">
    <location>
        <begin position="184"/>
        <end position="203"/>
    </location>
</feature>
<evidence type="ECO:0000313" key="14">
    <source>
        <dbReference type="EMBL" id="HIZ85643.1"/>
    </source>
</evidence>
<comment type="caution">
    <text evidence="14">The sequence shown here is derived from an EMBL/GenBank/DDBJ whole genome shotgun (WGS) entry which is preliminary data.</text>
</comment>
<dbReference type="PRINTS" id="PR00119">
    <property type="entry name" value="CATATPASE"/>
</dbReference>
<dbReference type="InterPro" id="IPR017969">
    <property type="entry name" value="Heavy-metal-associated_CS"/>
</dbReference>
<dbReference type="PRINTS" id="PR00943">
    <property type="entry name" value="CUATPASE"/>
</dbReference>
<dbReference type="InterPro" id="IPR036412">
    <property type="entry name" value="HAD-like_sf"/>
</dbReference>
<dbReference type="InterPro" id="IPR023299">
    <property type="entry name" value="ATPase_P-typ_cyto_dom_N"/>
</dbReference>
<keyword evidence="7" id="KW-1278">Translocase</keyword>
<dbReference type="InterPro" id="IPR036163">
    <property type="entry name" value="HMA_dom_sf"/>
</dbReference>
<dbReference type="CDD" id="cd00371">
    <property type="entry name" value="HMA"/>
    <property type="match status" value="1"/>
</dbReference>
<evidence type="ECO:0000256" key="1">
    <source>
        <dbReference type="ARBA" id="ARBA00004127"/>
    </source>
</evidence>
<dbReference type="InterPro" id="IPR044492">
    <property type="entry name" value="P_typ_ATPase_HD_dom"/>
</dbReference>
<dbReference type="SFLD" id="SFLDS00003">
    <property type="entry name" value="Haloacid_Dehalogenase"/>
    <property type="match status" value="1"/>
</dbReference>
<feature type="transmembrane region" description="Helical" evidence="12">
    <location>
        <begin position="680"/>
        <end position="699"/>
    </location>
</feature>
<dbReference type="Gene3D" id="3.40.1110.10">
    <property type="entry name" value="Calcium-transporting ATPase, cytoplasmic domain N"/>
    <property type="match status" value="1"/>
</dbReference>
<dbReference type="EC" id="7.2.2.9" evidence="10"/>
<dbReference type="FunFam" id="2.70.150.10:FF:000002">
    <property type="entry name" value="Copper-transporting ATPase 1, putative"/>
    <property type="match status" value="1"/>
</dbReference>
<evidence type="ECO:0000256" key="2">
    <source>
        <dbReference type="ARBA" id="ARBA00006024"/>
    </source>
</evidence>
<evidence type="ECO:0000256" key="11">
    <source>
        <dbReference type="ARBA" id="ARBA00047424"/>
    </source>
</evidence>
<evidence type="ECO:0000256" key="10">
    <source>
        <dbReference type="ARBA" id="ARBA00038904"/>
    </source>
</evidence>
<dbReference type="NCBIfam" id="TIGR01494">
    <property type="entry name" value="ATPase_P-type"/>
    <property type="match status" value="1"/>
</dbReference>
<evidence type="ECO:0000256" key="7">
    <source>
        <dbReference type="ARBA" id="ARBA00022967"/>
    </source>
</evidence>
<feature type="transmembrane region" description="Helical" evidence="12">
    <location>
        <begin position="366"/>
        <end position="398"/>
    </location>
</feature>
<evidence type="ECO:0000256" key="9">
    <source>
        <dbReference type="ARBA" id="ARBA00023136"/>
    </source>
</evidence>
<accession>A0A9D2GQR9</accession>
<dbReference type="GO" id="GO:0005507">
    <property type="term" value="F:copper ion binding"/>
    <property type="evidence" value="ECO:0007669"/>
    <property type="project" value="TreeGrafter"/>
</dbReference>
<feature type="transmembrane region" description="Helical" evidence="12">
    <location>
        <begin position="338"/>
        <end position="360"/>
    </location>
</feature>
<dbReference type="PROSITE" id="PS50846">
    <property type="entry name" value="HMA_2"/>
    <property type="match status" value="1"/>
</dbReference>
<evidence type="ECO:0000256" key="12">
    <source>
        <dbReference type="RuleBase" id="RU362081"/>
    </source>
</evidence>
<dbReference type="NCBIfam" id="TIGR01525">
    <property type="entry name" value="ATPase-IB_hvy"/>
    <property type="match status" value="1"/>
</dbReference>
<dbReference type="GO" id="GO:0016887">
    <property type="term" value="F:ATP hydrolysis activity"/>
    <property type="evidence" value="ECO:0007669"/>
    <property type="project" value="InterPro"/>
</dbReference>
<dbReference type="InterPro" id="IPR059000">
    <property type="entry name" value="ATPase_P-type_domA"/>
</dbReference>
<keyword evidence="5 12" id="KW-0547">Nucleotide-binding</keyword>
<dbReference type="PROSITE" id="PS00154">
    <property type="entry name" value="ATPASE_E1_E2"/>
    <property type="match status" value="1"/>
</dbReference>
<dbReference type="InterPro" id="IPR027256">
    <property type="entry name" value="P-typ_ATPase_IB"/>
</dbReference>
<dbReference type="SUPFAM" id="SSF55008">
    <property type="entry name" value="HMA, heavy metal-associated domain"/>
    <property type="match status" value="1"/>
</dbReference>
<dbReference type="SFLD" id="SFLDF00027">
    <property type="entry name" value="p-type_atpase"/>
    <property type="match status" value="1"/>
</dbReference>
<proteinExistence type="inferred from homology"/>
<gene>
    <name evidence="14" type="ORF">IAC04_04040</name>
</gene>
<dbReference type="Pfam" id="PF00122">
    <property type="entry name" value="E1-E2_ATPase"/>
    <property type="match status" value="1"/>
</dbReference>
<evidence type="ECO:0000256" key="6">
    <source>
        <dbReference type="ARBA" id="ARBA00022840"/>
    </source>
</evidence>
<evidence type="ECO:0000313" key="15">
    <source>
        <dbReference type="Proteomes" id="UP000824115"/>
    </source>
</evidence>
<dbReference type="PROSITE" id="PS01047">
    <property type="entry name" value="HMA_1"/>
    <property type="match status" value="1"/>
</dbReference>
<keyword evidence="8 12" id="KW-1133">Transmembrane helix</keyword>
<keyword evidence="4 12" id="KW-0479">Metal-binding</keyword>
<reference evidence="14" key="1">
    <citation type="journal article" date="2021" name="PeerJ">
        <title>Extensive microbial diversity within the chicken gut microbiome revealed by metagenomics and culture.</title>
        <authorList>
            <person name="Gilroy R."/>
            <person name="Ravi A."/>
            <person name="Getino M."/>
            <person name="Pursley I."/>
            <person name="Horton D.L."/>
            <person name="Alikhan N.F."/>
            <person name="Baker D."/>
            <person name="Gharbi K."/>
            <person name="Hall N."/>
            <person name="Watson M."/>
            <person name="Adriaenssens E.M."/>
            <person name="Foster-Nyarko E."/>
            <person name="Jarju S."/>
            <person name="Secka A."/>
            <person name="Antonio M."/>
            <person name="Oren A."/>
            <person name="Chaudhuri R.R."/>
            <person name="La Ragione R."/>
            <person name="Hildebrand F."/>
            <person name="Pallen M.J."/>
        </authorList>
    </citation>
    <scope>NUCLEOTIDE SEQUENCE</scope>
    <source>
        <strain evidence="14">Gambia16-554</strain>
    </source>
</reference>
<protein>
    <recommendedName>
        <fullName evidence="10">P-type Cu(2+) transporter</fullName>
        <ecNumber evidence="10">7.2.2.9</ecNumber>
    </recommendedName>
</protein>
<organism evidence="14 15">
    <name type="scientific">Candidatus Coprenecus stercoravium</name>
    <dbReference type="NCBI Taxonomy" id="2840735"/>
    <lineage>
        <taxon>Bacteria</taxon>
        <taxon>Pseudomonadati</taxon>
        <taxon>Bacteroidota</taxon>
        <taxon>Bacteroidia</taxon>
        <taxon>Bacteroidales</taxon>
        <taxon>Rikenellaceae</taxon>
        <taxon>Rikenellaceae incertae sedis</taxon>
        <taxon>Candidatus Coprenecus</taxon>
    </lineage>
</organism>
<dbReference type="Pfam" id="PF00403">
    <property type="entry name" value="HMA"/>
    <property type="match status" value="1"/>
</dbReference>
<dbReference type="FunFam" id="3.30.70.100:FF:000005">
    <property type="entry name" value="Copper-exporting P-type ATPase A"/>
    <property type="match status" value="1"/>
</dbReference>